<dbReference type="InterPro" id="IPR011335">
    <property type="entry name" value="Restrct_endonuc-II-like"/>
</dbReference>
<reference evidence="2" key="1">
    <citation type="journal article" date="2019" name="Int. J. Syst. Evol. Microbiol.">
        <title>The Global Catalogue of Microorganisms (GCM) 10K type strain sequencing project: providing services to taxonomists for standard genome sequencing and annotation.</title>
        <authorList>
            <consortium name="The Broad Institute Genomics Platform"/>
            <consortium name="The Broad Institute Genome Sequencing Center for Infectious Disease"/>
            <person name="Wu L."/>
            <person name="Ma J."/>
        </authorList>
    </citation>
    <scope>NUCLEOTIDE SEQUENCE [LARGE SCALE GENOMIC DNA]</scope>
    <source>
        <strain evidence="2">JCM 9091</strain>
    </source>
</reference>
<evidence type="ECO:0000313" key="1">
    <source>
        <dbReference type="EMBL" id="GAA3073358.1"/>
    </source>
</evidence>
<name>A0ABP6M4G5_9ACTN</name>
<dbReference type="Proteomes" id="UP001501532">
    <property type="component" value="Unassembled WGS sequence"/>
</dbReference>
<keyword evidence="2" id="KW-1185">Reference proteome</keyword>
<protein>
    <recommendedName>
        <fullName evidence="3">Restriction endonuclease type IV Mrr domain-containing protein</fullName>
    </recommendedName>
</protein>
<comment type="caution">
    <text evidence="1">The sequence shown here is derived from an EMBL/GenBank/DDBJ whole genome shotgun (WGS) entry which is preliminary data.</text>
</comment>
<accession>A0ABP6M4G5</accession>
<sequence>MAAALASVVQGGGTLTSRRARKIEPAAYEALTEALARIYWYKPDLARFLQVRASDHPELVSGLDFTNYKVVFAGQFVERLRVGEDRYQDLTLSLMLEISQMESFPTLKRQPEAEKLLAQARDAVADLRTWTERFRGLLEERAAVDEQQAQQAEREKHRRGFSQRLGELKEEFLRLQSDTNRQSAGRAFESFLFSLFELFDMQPRLGFDLEFQQIDGSITFDTDDYILEAKWLKGAVEAGPLLLFNEKVRRKGKNALGLFISVNGFSSGARSAFSEGTAFLTLDGTDLFYVLDDRVRLDELLMRKKRHANDTGDCYFPAHLMIGN</sequence>
<evidence type="ECO:0008006" key="3">
    <source>
        <dbReference type="Google" id="ProtNLM"/>
    </source>
</evidence>
<proteinExistence type="predicted"/>
<organism evidence="1 2">
    <name type="scientific">Streptomyces glomeratus</name>
    <dbReference type="NCBI Taxonomy" id="284452"/>
    <lineage>
        <taxon>Bacteria</taxon>
        <taxon>Bacillati</taxon>
        <taxon>Actinomycetota</taxon>
        <taxon>Actinomycetes</taxon>
        <taxon>Kitasatosporales</taxon>
        <taxon>Streptomycetaceae</taxon>
        <taxon>Streptomyces</taxon>
    </lineage>
</organism>
<dbReference type="EMBL" id="BAAAUF010000076">
    <property type="protein sequence ID" value="GAA3073358.1"/>
    <property type="molecule type" value="Genomic_DNA"/>
</dbReference>
<gene>
    <name evidence="1" type="ORF">GCM10010448_65060</name>
</gene>
<dbReference type="SUPFAM" id="SSF52980">
    <property type="entry name" value="Restriction endonuclease-like"/>
    <property type="match status" value="1"/>
</dbReference>
<dbReference type="RefSeq" id="WP_234518440.1">
    <property type="nucleotide sequence ID" value="NZ_BAAAUF010000076.1"/>
</dbReference>
<evidence type="ECO:0000313" key="2">
    <source>
        <dbReference type="Proteomes" id="UP001501532"/>
    </source>
</evidence>